<keyword evidence="2" id="KW-0472">Membrane</keyword>
<feature type="compositionally biased region" description="Polar residues" evidence="1">
    <location>
        <begin position="1194"/>
        <end position="1208"/>
    </location>
</feature>
<keyword evidence="2" id="KW-0812">Transmembrane</keyword>
<evidence type="ECO:0000313" key="4">
    <source>
        <dbReference type="EMBL" id="GMH55472.1"/>
    </source>
</evidence>
<keyword evidence="2" id="KW-1133">Transmembrane helix</keyword>
<feature type="region of interest" description="Disordered" evidence="1">
    <location>
        <begin position="1"/>
        <end position="52"/>
    </location>
</feature>
<protein>
    <recommendedName>
        <fullName evidence="3">START domain-containing protein</fullName>
    </recommendedName>
</protein>
<organism evidence="4 5">
    <name type="scientific">Triparma strigata</name>
    <dbReference type="NCBI Taxonomy" id="1606541"/>
    <lineage>
        <taxon>Eukaryota</taxon>
        <taxon>Sar</taxon>
        <taxon>Stramenopiles</taxon>
        <taxon>Ochrophyta</taxon>
        <taxon>Bolidophyceae</taxon>
        <taxon>Parmales</taxon>
        <taxon>Triparmaceae</taxon>
        <taxon>Triparma</taxon>
    </lineage>
</organism>
<feature type="transmembrane region" description="Helical" evidence="2">
    <location>
        <begin position="306"/>
        <end position="323"/>
    </location>
</feature>
<dbReference type="Gene3D" id="3.30.530.20">
    <property type="match status" value="3"/>
</dbReference>
<reference evidence="5" key="1">
    <citation type="journal article" date="2023" name="Commun. Biol.">
        <title>Genome analysis of Parmales, the sister group of diatoms, reveals the evolutionary specialization of diatoms from phago-mixotrophs to photoautotrophs.</title>
        <authorList>
            <person name="Ban H."/>
            <person name="Sato S."/>
            <person name="Yoshikawa S."/>
            <person name="Yamada K."/>
            <person name="Nakamura Y."/>
            <person name="Ichinomiya M."/>
            <person name="Sato N."/>
            <person name="Blanc-Mathieu R."/>
            <person name="Endo H."/>
            <person name="Kuwata A."/>
            <person name="Ogata H."/>
        </authorList>
    </citation>
    <scope>NUCLEOTIDE SEQUENCE [LARGE SCALE GENOMIC DNA]</scope>
    <source>
        <strain evidence="5">NIES 3701</strain>
    </source>
</reference>
<accession>A0A9W7DUK7</accession>
<feature type="region of interest" description="Disordered" evidence="1">
    <location>
        <begin position="1126"/>
        <end position="1234"/>
    </location>
</feature>
<evidence type="ECO:0000313" key="5">
    <source>
        <dbReference type="Proteomes" id="UP001165085"/>
    </source>
</evidence>
<feature type="transmembrane region" description="Helical" evidence="2">
    <location>
        <begin position="373"/>
        <end position="393"/>
    </location>
</feature>
<feature type="compositionally biased region" description="Low complexity" evidence="1">
    <location>
        <begin position="20"/>
        <end position="52"/>
    </location>
</feature>
<feature type="region of interest" description="Disordered" evidence="1">
    <location>
        <begin position="496"/>
        <end position="559"/>
    </location>
</feature>
<keyword evidence="5" id="KW-1185">Reference proteome</keyword>
<proteinExistence type="predicted"/>
<feature type="transmembrane region" description="Helical" evidence="2">
    <location>
        <begin position="241"/>
        <end position="258"/>
    </location>
</feature>
<evidence type="ECO:0000259" key="3">
    <source>
        <dbReference type="Pfam" id="PF01852"/>
    </source>
</evidence>
<evidence type="ECO:0000256" key="2">
    <source>
        <dbReference type="SAM" id="Phobius"/>
    </source>
</evidence>
<feature type="transmembrane region" description="Helical" evidence="2">
    <location>
        <begin position="121"/>
        <end position="143"/>
    </location>
</feature>
<dbReference type="Proteomes" id="UP001165085">
    <property type="component" value="Unassembled WGS sequence"/>
</dbReference>
<feature type="transmembrane region" description="Helical" evidence="2">
    <location>
        <begin position="270"/>
        <end position="294"/>
    </location>
</feature>
<dbReference type="GO" id="GO:0008289">
    <property type="term" value="F:lipid binding"/>
    <property type="evidence" value="ECO:0007669"/>
    <property type="project" value="InterPro"/>
</dbReference>
<sequence>MSTNIDSLHPLDLNPPTRPTSSTNSDSNTSNNSSTAGAADNSNSNSNIDRNDFSSSQPLAQRFIMKALFTGLNLSKAFGEKDRVISSDSNRRRNKKSNKKLPLLQVTPKFLWGAITLDLKICAVAVLIGGVCVPIMMLMISVIHRPQFNAHFDLPYSASTAEENPPDPTFTQSETLFGLIGMNRLLWALWIINMRHLYSPLALKRRRRTFLRLTPFLVETLTILISFISSSKIRSSRALTTATYIVAMYISTTTEIIVNHGLKSFWESKILNAIVVPIFVGVLFYLMPCLMVLYAYSLEIFKNNPVVEFAVISLVYPGLMMITKNFMLGKQGSSILLNSKGSHMNEDFDRSDAILFSYTGTVRAIHGLWLPQVVGIFLMLDDSIVLFALTLIFRIGMQSVGKYVIWNMESDLIKVLAKKDGVYDGEEKIFKKISRLASGSKNRKEAGDRQGHHNHSRKAMGFFAPKAISTHAHDFDSHIQHPHHKLDFKHWDMKTANFTNTNEPPSPSEQRTAASQPPPQTQASFEEHPPRPNDDDKGMKLFYPESPHNAGGSNHSTHHSVQHSATHHHVDVGELLDQTNNLRYEKAKDKGLEFDIKLLKKDYDDLRECKYLMVKCKETASAGWTAVGRQELGCQIWIKENHYFWNNLHLQKSRREPQEKPKDLVPQGSIECKCMGFIEGADTYEVFEYLRKHSEREGQSISRKSKTKLVTRLSFNRDVYYMRYKLHSPINDRELVFEQYCCRLPTGSFVIKQKSWEGDVEAEAGIVPGTDGAIRINLLLGGYLVENYHTHGVTVTQYNNTNPGGNLPKALTRLYAPLSLRGVINLKSYFVELRLWPKITEPYEEDEEKAIEAVLQTIETFLSSKEAKLLKDLSWEVAKKTPHGVEMYQRNNEGNEIIVSTTVSASAVEVASHLYYKVVDKDDELISKRNDHCFNWYRFYDMPTPFSARDAVYFSCRKKLPIDRHDGAYVIVFKSYDDPNVPRTSDIIRSYGIGGYVIKPKGKHKCVVTRSQFIDFSSGTIKLPAAMSRSIFQSAGMKTLNEVKDHFRGLAEGKRVESIRKARQLGSVVAWRDGTDPYTPAELKEVEEVKAALQSVQRSVAAKEGWVNIGTDKGVDMFRKSITTTKSSSELSFHSDPTKRRGSQKKGRLSGARFFPRLSHNKNKVESTAGGSDSFDQSASDSFDKMEEGRRPSATASPTTKITSSTSEIPRKFSVPKWSNMTSEDKSSRSGGTGGSKKVRYIYHGYAVTDIDASASLVMAWLCDDKFQKGVREVYDRDLISTEIDRTNDHHFIDYRQIQLGWPLQPRFVALDQLQIEDEDRSYWCISKSLAVPKEKLAGLDEDAIEARYFSIFHVMPIDDKRSHVVTWVCADPRGSLPSWALKIKVPEVIAVIVHCKSQLDDTSLIAKRSTYSERMNIMRKRVAIKWNNEALVEKICNFLGGVLAKFVIGFSYQTLVYGLLAFVVEESLSDILTMIMCKSKLNVDMVKADLKVGNSNAVFSQIMSTLSVSVSCVAAFIFVQQFVPSDPLPEGWLWIQLGLKSDP</sequence>
<name>A0A9W7DUK7_9STRA</name>
<dbReference type="InterPro" id="IPR023393">
    <property type="entry name" value="START-like_dom_sf"/>
</dbReference>
<feature type="compositionally biased region" description="Polar residues" evidence="1">
    <location>
        <begin position="496"/>
        <end position="515"/>
    </location>
</feature>
<feature type="compositionally biased region" description="Low complexity" evidence="1">
    <location>
        <begin position="1169"/>
        <end position="1181"/>
    </location>
</feature>
<feature type="transmembrane region" description="Helical" evidence="2">
    <location>
        <begin position="210"/>
        <end position="229"/>
    </location>
</feature>
<feature type="compositionally biased region" description="Basic and acidic residues" evidence="1">
    <location>
        <begin position="1182"/>
        <end position="1191"/>
    </location>
</feature>
<comment type="caution">
    <text evidence="4">The sequence shown here is derived from an EMBL/GenBank/DDBJ whole genome shotgun (WGS) entry which is preliminary data.</text>
</comment>
<dbReference type="InterPro" id="IPR002913">
    <property type="entry name" value="START_lipid-bd_dom"/>
</dbReference>
<dbReference type="OrthoDB" id="196193at2759"/>
<gene>
    <name evidence="4" type="ORF">TrST_g6448</name>
</gene>
<dbReference type="Pfam" id="PF01852">
    <property type="entry name" value="START"/>
    <property type="match status" value="2"/>
</dbReference>
<feature type="domain" description="START" evidence="3">
    <location>
        <begin position="942"/>
        <end position="1021"/>
    </location>
</feature>
<dbReference type="SUPFAM" id="SSF55961">
    <property type="entry name" value="Bet v1-like"/>
    <property type="match status" value="3"/>
</dbReference>
<feature type="domain" description="START" evidence="3">
    <location>
        <begin position="706"/>
        <end position="813"/>
    </location>
</feature>
<feature type="transmembrane region" description="Helical" evidence="2">
    <location>
        <begin position="176"/>
        <end position="198"/>
    </location>
</feature>
<dbReference type="EMBL" id="BRXY01000034">
    <property type="protein sequence ID" value="GMH55472.1"/>
    <property type="molecule type" value="Genomic_DNA"/>
</dbReference>
<feature type="compositionally biased region" description="Basic and acidic residues" evidence="1">
    <location>
        <begin position="525"/>
        <end position="539"/>
    </location>
</feature>
<evidence type="ECO:0000256" key="1">
    <source>
        <dbReference type="SAM" id="MobiDB-lite"/>
    </source>
</evidence>